<dbReference type="RefSeq" id="WP_104509304.1">
    <property type="nucleotide sequence ID" value="NZ_JACIGC010000028.1"/>
</dbReference>
<dbReference type="InterPro" id="IPR057326">
    <property type="entry name" value="KR_dom"/>
</dbReference>
<comment type="similarity">
    <text evidence="1 3">Belongs to the short-chain dehydrogenases/reductases (SDR) family.</text>
</comment>
<dbReference type="PRINTS" id="PR00081">
    <property type="entry name" value="GDHRDH"/>
</dbReference>
<dbReference type="PRINTS" id="PR00080">
    <property type="entry name" value="SDRFAMILY"/>
</dbReference>
<evidence type="ECO:0000259" key="4">
    <source>
        <dbReference type="SMART" id="SM00822"/>
    </source>
</evidence>
<evidence type="ECO:0000256" key="3">
    <source>
        <dbReference type="RuleBase" id="RU000363"/>
    </source>
</evidence>
<dbReference type="PANTHER" id="PTHR43115">
    <property type="entry name" value="DEHYDROGENASE/REDUCTASE SDR FAMILY MEMBER 11"/>
    <property type="match status" value="1"/>
</dbReference>
<evidence type="ECO:0000256" key="2">
    <source>
        <dbReference type="ARBA" id="ARBA00023002"/>
    </source>
</evidence>
<dbReference type="InterPro" id="IPR036291">
    <property type="entry name" value="NAD(P)-bd_dom_sf"/>
</dbReference>
<reference evidence="5 6" key="1">
    <citation type="journal article" date="2018" name="Arch. Microbiol.">
        <title>New insights into the metabolic potential of the phototrophic purple bacterium Rhodopila globiformis DSM 161(T) from its draft genome sequence and evidence for a vanadium-dependent nitrogenase.</title>
        <authorList>
            <person name="Imhoff J.F."/>
            <person name="Rahn T."/>
            <person name="Kunzel S."/>
            <person name="Neulinger S.C."/>
        </authorList>
    </citation>
    <scope>NUCLEOTIDE SEQUENCE [LARGE SCALE GENOMIC DNA]</scope>
    <source>
        <strain evidence="5 6">DSM 16996</strain>
    </source>
</reference>
<keyword evidence="2" id="KW-0560">Oxidoreductase</keyword>
<dbReference type="Proteomes" id="UP000239089">
    <property type="component" value="Unassembled WGS sequence"/>
</dbReference>
<dbReference type="GO" id="GO:0016616">
    <property type="term" value="F:oxidoreductase activity, acting on the CH-OH group of donors, NAD or NADP as acceptor"/>
    <property type="evidence" value="ECO:0007669"/>
    <property type="project" value="UniProtKB-ARBA"/>
</dbReference>
<evidence type="ECO:0000313" key="6">
    <source>
        <dbReference type="Proteomes" id="UP000239089"/>
    </source>
</evidence>
<dbReference type="PANTHER" id="PTHR43115:SF4">
    <property type="entry name" value="DEHYDROGENASE_REDUCTASE SDR FAMILY MEMBER 11"/>
    <property type="match status" value="1"/>
</dbReference>
<dbReference type="Gene3D" id="3.40.50.720">
    <property type="entry name" value="NAD(P)-binding Rossmann-like Domain"/>
    <property type="match status" value="1"/>
</dbReference>
<dbReference type="FunFam" id="3.40.50.720:FF:000047">
    <property type="entry name" value="NADP-dependent L-serine/L-allo-threonine dehydrogenase"/>
    <property type="match status" value="1"/>
</dbReference>
<dbReference type="AlphaFoldDB" id="A0A2S6N0N0"/>
<proteinExistence type="inferred from homology"/>
<name>A0A2S6N0N0_9HYPH</name>
<dbReference type="SMART" id="SM00822">
    <property type="entry name" value="PKS_KR"/>
    <property type="match status" value="1"/>
</dbReference>
<evidence type="ECO:0000256" key="1">
    <source>
        <dbReference type="ARBA" id="ARBA00006484"/>
    </source>
</evidence>
<dbReference type="InterPro" id="IPR002347">
    <property type="entry name" value="SDR_fam"/>
</dbReference>
<dbReference type="PROSITE" id="PS00061">
    <property type="entry name" value="ADH_SHORT"/>
    <property type="match status" value="1"/>
</dbReference>
<feature type="domain" description="Ketoreductase" evidence="4">
    <location>
        <begin position="8"/>
        <end position="190"/>
    </location>
</feature>
<gene>
    <name evidence="5" type="ORF">CCR94_18430</name>
</gene>
<evidence type="ECO:0000313" key="5">
    <source>
        <dbReference type="EMBL" id="PPQ28162.1"/>
    </source>
</evidence>
<protein>
    <submittedName>
        <fullName evidence="5">Oxidoreductase</fullName>
    </submittedName>
</protein>
<sequence length="246" mass="26209">MTENIKDKVVVIAGASSGLGAETARQLVKNGARVVLGARRVDRLEALAEELGLGKDAILGADVADAAQVQALVDKAIANHGRIDVMINNAGVMPLAPLELLQIKEWHQVIDINIKGVLHGVAAALPYMKTQKSGHFINVSSVAGHKVRPGNVVYAATKHAVRAISEGLRQEVKPYNIRTTILSPGAIDTELPGSITATEVAKATQGYYAQNAIPALSFARCALFAISQPDDVDINEILFRPTRQEL</sequence>
<comment type="caution">
    <text evidence="5">The sequence shown here is derived from an EMBL/GenBank/DDBJ whole genome shotgun (WGS) entry which is preliminary data.</text>
</comment>
<dbReference type="Pfam" id="PF00106">
    <property type="entry name" value="adh_short"/>
    <property type="match status" value="1"/>
</dbReference>
<dbReference type="OrthoDB" id="9810734at2"/>
<dbReference type="SUPFAM" id="SSF51735">
    <property type="entry name" value="NAD(P)-binding Rossmann-fold domains"/>
    <property type="match status" value="1"/>
</dbReference>
<organism evidence="5 6">
    <name type="scientific">Rhodoblastus sphagnicola</name>
    <dbReference type="NCBI Taxonomy" id="333368"/>
    <lineage>
        <taxon>Bacteria</taxon>
        <taxon>Pseudomonadati</taxon>
        <taxon>Pseudomonadota</taxon>
        <taxon>Alphaproteobacteria</taxon>
        <taxon>Hyphomicrobiales</taxon>
        <taxon>Rhodoblastaceae</taxon>
        <taxon>Rhodoblastus</taxon>
    </lineage>
</organism>
<dbReference type="EMBL" id="NHSJ01000114">
    <property type="protein sequence ID" value="PPQ28162.1"/>
    <property type="molecule type" value="Genomic_DNA"/>
</dbReference>
<keyword evidence="6" id="KW-1185">Reference proteome</keyword>
<dbReference type="InterPro" id="IPR020904">
    <property type="entry name" value="Sc_DH/Rdtase_CS"/>
</dbReference>
<accession>A0A2S6N0N0</accession>